<gene>
    <name evidence="5" type="ORF">FIBSPDRAFT_858660</name>
    <name evidence="4" type="ORF">FIBSPDRAFT_860695</name>
</gene>
<dbReference type="PRINTS" id="PR00080">
    <property type="entry name" value="SDRFAMILY"/>
</dbReference>
<comment type="similarity">
    <text evidence="1">Belongs to the short-chain dehydrogenases/reductases (SDR) family.</text>
</comment>
<evidence type="ECO:0000313" key="4">
    <source>
        <dbReference type="EMBL" id="KZP21490.1"/>
    </source>
</evidence>
<dbReference type="InterPro" id="IPR036291">
    <property type="entry name" value="NAD(P)-bd_dom_sf"/>
</dbReference>
<dbReference type="Proteomes" id="UP000076532">
    <property type="component" value="Unassembled WGS sequence"/>
</dbReference>
<dbReference type="PANTHER" id="PTHR48107:SF7">
    <property type="entry name" value="RE15974P"/>
    <property type="match status" value="1"/>
</dbReference>
<keyword evidence="6" id="KW-1185">Reference proteome</keyword>
<reference evidence="5 6" key="1">
    <citation type="journal article" date="2016" name="Mol. Biol. Evol.">
        <title>Comparative Genomics of Early-Diverging Mushroom-Forming Fungi Provides Insights into the Origins of Lignocellulose Decay Capabilities.</title>
        <authorList>
            <person name="Nagy L.G."/>
            <person name="Riley R."/>
            <person name="Tritt A."/>
            <person name="Adam C."/>
            <person name="Daum C."/>
            <person name="Floudas D."/>
            <person name="Sun H."/>
            <person name="Yadav J.S."/>
            <person name="Pangilinan J."/>
            <person name="Larsson K.H."/>
            <person name="Matsuura K."/>
            <person name="Barry K."/>
            <person name="Labutti K."/>
            <person name="Kuo R."/>
            <person name="Ohm R.A."/>
            <person name="Bhattacharya S.S."/>
            <person name="Shirouzu T."/>
            <person name="Yoshinaga Y."/>
            <person name="Martin F.M."/>
            <person name="Grigoriev I.V."/>
            <person name="Hibbett D.S."/>
        </authorList>
    </citation>
    <scope>NUCLEOTIDE SEQUENCE [LARGE SCALE GENOMIC DNA]</scope>
    <source>
        <strain evidence="5 6">CBS 109695</strain>
    </source>
</reference>
<accession>A0A166LWR0</accession>
<evidence type="ECO:0000256" key="2">
    <source>
        <dbReference type="ARBA" id="ARBA00022857"/>
    </source>
</evidence>
<evidence type="ECO:0000256" key="3">
    <source>
        <dbReference type="ARBA" id="ARBA00023002"/>
    </source>
</evidence>
<sequence>MSLKLAGKVAIVTGSSRSIGAAIAQRLAEDGANVIINYLSNSQAADSVVDGINSKAAGKAVAVKADVSSSVGAAELIEATIKAFGKLDILVLNAGIMGSKVLADVDEQFFDSHIQVNVKGPLFLSKAAAPLLPSGGRIIFFSSSLTKASSVLPNALVYVASKGAIEQISRVLAKDLGARGITVNTVSPGPVDTALFREGKTEQQIQFIAGLHPAKRLGTPDEIAPAVAFLASPDATWVNGQNLLVNGGFVV</sequence>
<proteinExistence type="inferred from homology"/>
<dbReference type="PANTHER" id="PTHR48107">
    <property type="entry name" value="NADPH-DEPENDENT ALDEHYDE REDUCTASE-LIKE PROTEIN, CHLOROPLASTIC-RELATED"/>
    <property type="match status" value="1"/>
</dbReference>
<dbReference type="PRINTS" id="PR00081">
    <property type="entry name" value="GDHRDH"/>
</dbReference>
<dbReference type="PROSITE" id="PS00061">
    <property type="entry name" value="ADH_SHORT"/>
    <property type="match status" value="1"/>
</dbReference>
<dbReference type="EMBL" id="KV417547">
    <property type="protein sequence ID" value="KZP21490.1"/>
    <property type="molecule type" value="Genomic_DNA"/>
</dbReference>
<evidence type="ECO:0000256" key="1">
    <source>
        <dbReference type="ARBA" id="ARBA00006484"/>
    </source>
</evidence>
<name>A0A166LWR0_9AGAM</name>
<dbReference type="Gene3D" id="3.40.50.720">
    <property type="entry name" value="NAD(P)-binding Rossmann-like Domain"/>
    <property type="match status" value="1"/>
</dbReference>
<evidence type="ECO:0000313" key="5">
    <source>
        <dbReference type="EMBL" id="KZP23396.1"/>
    </source>
</evidence>
<dbReference type="GO" id="GO:0016614">
    <property type="term" value="F:oxidoreductase activity, acting on CH-OH group of donors"/>
    <property type="evidence" value="ECO:0007669"/>
    <property type="project" value="UniProtKB-ARBA"/>
</dbReference>
<dbReference type="OrthoDB" id="5327538at2759"/>
<dbReference type="SUPFAM" id="SSF51735">
    <property type="entry name" value="NAD(P)-binding Rossmann-fold domains"/>
    <property type="match status" value="1"/>
</dbReference>
<dbReference type="InterPro" id="IPR020904">
    <property type="entry name" value="Sc_DH/Rdtase_CS"/>
</dbReference>
<protein>
    <submittedName>
        <fullName evidence="5">NAD(P)-binding protein</fullName>
    </submittedName>
</protein>
<dbReference type="Pfam" id="PF13561">
    <property type="entry name" value="adh_short_C2"/>
    <property type="match status" value="1"/>
</dbReference>
<dbReference type="FunFam" id="3.40.50.720:FF:000374">
    <property type="entry name" value="3-oxoacyl-(Acyl-carrier-protein) reductase"/>
    <property type="match status" value="1"/>
</dbReference>
<dbReference type="STRING" id="436010.A0A166LWR0"/>
<dbReference type="AlphaFoldDB" id="A0A166LWR0"/>
<dbReference type="EMBL" id="KV417533">
    <property type="protein sequence ID" value="KZP23396.1"/>
    <property type="molecule type" value="Genomic_DNA"/>
</dbReference>
<keyword evidence="3" id="KW-0560">Oxidoreductase</keyword>
<evidence type="ECO:0000313" key="6">
    <source>
        <dbReference type="Proteomes" id="UP000076532"/>
    </source>
</evidence>
<organism evidence="5 6">
    <name type="scientific">Athelia psychrophila</name>
    <dbReference type="NCBI Taxonomy" id="1759441"/>
    <lineage>
        <taxon>Eukaryota</taxon>
        <taxon>Fungi</taxon>
        <taxon>Dikarya</taxon>
        <taxon>Basidiomycota</taxon>
        <taxon>Agaricomycotina</taxon>
        <taxon>Agaricomycetes</taxon>
        <taxon>Agaricomycetidae</taxon>
        <taxon>Atheliales</taxon>
        <taxon>Atheliaceae</taxon>
        <taxon>Athelia</taxon>
    </lineage>
</organism>
<keyword evidence="2" id="KW-0521">NADP</keyword>
<dbReference type="InterPro" id="IPR002347">
    <property type="entry name" value="SDR_fam"/>
</dbReference>